<accession>A0A6A5U4D4</accession>
<evidence type="ECO:0000256" key="1">
    <source>
        <dbReference type="SAM" id="Phobius"/>
    </source>
</evidence>
<organism evidence="2 3">
    <name type="scientific">Byssothecium circinans</name>
    <dbReference type="NCBI Taxonomy" id="147558"/>
    <lineage>
        <taxon>Eukaryota</taxon>
        <taxon>Fungi</taxon>
        <taxon>Dikarya</taxon>
        <taxon>Ascomycota</taxon>
        <taxon>Pezizomycotina</taxon>
        <taxon>Dothideomycetes</taxon>
        <taxon>Pleosporomycetidae</taxon>
        <taxon>Pleosporales</taxon>
        <taxon>Massarineae</taxon>
        <taxon>Massarinaceae</taxon>
        <taxon>Byssothecium</taxon>
    </lineage>
</organism>
<evidence type="ECO:0000313" key="2">
    <source>
        <dbReference type="EMBL" id="KAF1959705.1"/>
    </source>
</evidence>
<name>A0A6A5U4D4_9PLEO</name>
<evidence type="ECO:0000313" key="3">
    <source>
        <dbReference type="Proteomes" id="UP000800035"/>
    </source>
</evidence>
<proteinExistence type="predicted"/>
<dbReference type="EMBL" id="ML976984">
    <property type="protein sequence ID" value="KAF1959705.1"/>
    <property type="molecule type" value="Genomic_DNA"/>
</dbReference>
<dbReference type="Proteomes" id="UP000800035">
    <property type="component" value="Unassembled WGS sequence"/>
</dbReference>
<keyword evidence="1" id="KW-0472">Membrane</keyword>
<dbReference type="OrthoDB" id="529367at2759"/>
<keyword evidence="1" id="KW-1133">Transmembrane helix</keyword>
<sequence>MKAGADNYRKASHSGYSRSGIYMFCFHFVTARAVLASYLTVMNLELHHRNFHRK</sequence>
<reference evidence="2" key="1">
    <citation type="journal article" date="2020" name="Stud. Mycol.">
        <title>101 Dothideomycetes genomes: a test case for predicting lifestyles and emergence of pathogens.</title>
        <authorList>
            <person name="Haridas S."/>
            <person name="Albert R."/>
            <person name="Binder M."/>
            <person name="Bloem J."/>
            <person name="Labutti K."/>
            <person name="Salamov A."/>
            <person name="Andreopoulos B."/>
            <person name="Baker S."/>
            <person name="Barry K."/>
            <person name="Bills G."/>
            <person name="Bluhm B."/>
            <person name="Cannon C."/>
            <person name="Castanera R."/>
            <person name="Culley D."/>
            <person name="Daum C."/>
            <person name="Ezra D."/>
            <person name="Gonzalez J."/>
            <person name="Henrissat B."/>
            <person name="Kuo A."/>
            <person name="Liang C."/>
            <person name="Lipzen A."/>
            <person name="Lutzoni F."/>
            <person name="Magnuson J."/>
            <person name="Mondo S."/>
            <person name="Nolan M."/>
            <person name="Ohm R."/>
            <person name="Pangilinan J."/>
            <person name="Park H.-J."/>
            <person name="Ramirez L."/>
            <person name="Alfaro M."/>
            <person name="Sun H."/>
            <person name="Tritt A."/>
            <person name="Yoshinaga Y."/>
            <person name="Zwiers L.-H."/>
            <person name="Turgeon B."/>
            <person name="Goodwin S."/>
            <person name="Spatafora J."/>
            <person name="Crous P."/>
            <person name="Grigoriev I."/>
        </authorList>
    </citation>
    <scope>NUCLEOTIDE SEQUENCE</scope>
    <source>
        <strain evidence="2">CBS 675.92</strain>
    </source>
</reference>
<protein>
    <submittedName>
        <fullName evidence="2">Uncharacterized protein</fullName>
    </submittedName>
</protein>
<keyword evidence="3" id="KW-1185">Reference proteome</keyword>
<keyword evidence="1" id="KW-0812">Transmembrane</keyword>
<gene>
    <name evidence="2" type="ORF">CC80DRAFT_308830</name>
</gene>
<dbReference type="AlphaFoldDB" id="A0A6A5U4D4"/>
<feature type="transmembrane region" description="Helical" evidence="1">
    <location>
        <begin position="20"/>
        <end position="44"/>
    </location>
</feature>